<dbReference type="AlphaFoldDB" id="A0A8H4UG69"/>
<name>A0A8H4UG69_9HYPO</name>
<reference evidence="1" key="1">
    <citation type="journal article" date="2020" name="BMC Genomics">
        <title>Correction to: Identification and distribution of gene clusters required for synthesis of sphingolipid metabolism inhibitors in diverse species of the filamentous fungus Fusarium.</title>
        <authorList>
            <person name="Kim H.S."/>
            <person name="Lohmar J.M."/>
            <person name="Busman M."/>
            <person name="Brown D.W."/>
            <person name="Naumann T.A."/>
            <person name="Divon H.H."/>
            <person name="Lysoe E."/>
            <person name="Uhlig S."/>
            <person name="Proctor R.H."/>
        </authorList>
    </citation>
    <scope>NUCLEOTIDE SEQUENCE</scope>
    <source>
        <strain evidence="1">NRRL 22465</strain>
    </source>
</reference>
<gene>
    <name evidence="1" type="ORF">FZEAL_7218</name>
</gene>
<accession>A0A8H4UG69</accession>
<evidence type="ECO:0008006" key="3">
    <source>
        <dbReference type="Google" id="ProtNLM"/>
    </source>
</evidence>
<dbReference type="Gene3D" id="1.10.510.10">
    <property type="entry name" value="Transferase(Phosphotransferase) domain 1"/>
    <property type="match status" value="1"/>
</dbReference>
<organism evidence="1 2">
    <name type="scientific">Fusarium zealandicum</name>
    <dbReference type="NCBI Taxonomy" id="1053134"/>
    <lineage>
        <taxon>Eukaryota</taxon>
        <taxon>Fungi</taxon>
        <taxon>Dikarya</taxon>
        <taxon>Ascomycota</taxon>
        <taxon>Pezizomycotina</taxon>
        <taxon>Sordariomycetes</taxon>
        <taxon>Hypocreomycetidae</taxon>
        <taxon>Hypocreales</taxon>
        <taxon>Nectriaceae</taxon>
        <taxon>Fusarium</taxon>
        <taxon>Fusarium staphyleae species complex</taxon>
    </lineage>
</organism>
<evidence type="ECO:0000313" key="1">
    <source>
        <dbReference type="EMBL" id="KAF4976071.1"/>
    </source>
</evidence>
<proteinExistence type="predicted"/>
<dbReference type="EMBL" id="JABEYC010000574">
    <property type="protein sequence ID" value="KAF4976071.1"/>
    <property type="molecule type" value="Genomic_DNA"/>
</dbReference>
<evidence type="ECO:0000313" key="2">
    <source>
        <dbReference type="Proteomes" id="UP000635477"/>
    </source>
</evidence>
<sequence>MAIPDHPHTLPLDGYTLDQVLTLRVRPEHSSKLPPTIQVQVRQLHTRTLSCTMVVDPVGEVQSPNVENTVFLKLFDRRFAEQLRQDNGIEKWTRAMEEAYLDAVKSGAICSFLHDLHEIPKYKDDTEEDWDDAQNEAFLADELHGLYKTEVAVYNALNQYQGRLIPTLLAAVELDIAPAKPDIHPSAQDLEPCKVRGILLQYIPGHSMKHLPDHFPRSSWQDIVDQALLVVNVLGDHSILNRDVRPENFLISKKTEVDISRYQVFMIDFALCRFRGRDESDLEWGRAKHTKDEEGAIALRMKKLLEKEHGFDLQYQDSMRYAKWADTEDNFHHNAVRTELRPGVVVYSLAKPKSTE</sequence>
<keyword evidence="2" id="KW-1185">Reference proteome</keyword>
<dbReference type="SUPFAM" id="SSF56112">
    <property type="entry name" value="Protein kinase-like (PK-like)"/>
    <property type="match status" value="1"/>
</dbReference>
<dbReference type="Proteomes" id="UP000635477">
    <property type="component" value="Unassembled WGS sequence"/>
</dbReference>
<protein>
    <recommendedName>
        <fullName evidence="3">Protein kinase domain-containing protein</fullName>
    </recommendedName>
</protein>
<dbReference type="OrthoDB" id="5134445at2759"/>
<reference evidence="1" key="2">
    <citation type="submission" date="2020-05" db="EMBL/GenBank/DDBJ databases">
        <authorList>
            <person name="Kim H.-S."/>
            <person name="Proctor R.H."/>
            <person name="Brown D.W."/>
        </authorList>
    </citation>
    <scope>NUCLEOTIDE SEQUENCE</scope>
    <source>
        <strain evidence="1">NRRL 22465</strain>
    </source>
</reference>
<dbReference type="InterPro" id="IPR011009">
    <property type="entry name" value="Kinase-like_dom_sf"/>
</dbReference>
<comment type="caution">
    <text evidence="1">The sequence shown here is derived from an EMBL/GenBank/DDBJ whole genome shotgun (WGS) entry which is preliminary data.</text>
</comment>